<comment type="caution">
    <text evidence="3">The sequence shown here is derived from an EMBL/GenBank/DDBJ whole genome shotgun (WGS) entry which is preliminary data.</text>
</comment>
<organism evidence="3 4">
    <name type="scientific">Vibrio hippocampi</name>
    <dbReference type="NCBI Taxonomy" id="654686"/>
    <lineage>
        <taxon>Bacteria</taxon>
        <taxon>Pseudomonadati</taxon>
        <taxon>Pseudomonadota</taxon>
        <taxon>Gammaproteobacteria</taxon>
        <taxon>Vibrionales</taxon>
        <taxon>Vibrionaceae</taxon>
        <taxon>Vibrio</taxon>
    </lineage>
</organism>
<sequence length="305" mass="33156">MPNKDYYGVLGVSKQASETEIKKAYKKLAMKFHPDKNPGSEIAEARFKEIKQAYEILSNKEKRRQYDQFGHSAFESGGQGGYQGGHQSGFDDIFGSAFRQRGQGFGGSGFGGSSSGGFEDIFSQARSRQARPEKGANKEFTLTVDLIEAIKGTEKEVELPIAGATKRINVKIPAGIRDGEKIRYAGKGEPGTHGGPAGDLLLIVATRPHPYIERENDDLIVTTPIDMVKAALGGEVEVDAFDSRFKLKIPEGTQTGRKFKITGKGVTNRKGNAGDLLVKIQVQVPTNLNDHQKELLRQLSASLAS</sequence>
<dbReference type="Gene3D" id="2.60.260.20">
    <property type="entry name" value="Urease metallochaperone UreE, N-terminal domain"/>
    <property type="match status" value="2"/>
</dbReference>
<name>A0ABN8DLE7_9VIBR</name>
<gene>
    <name evidence="3" type="primary">dnaJ_2</name>
    <name evidence="3" type="ORF">VHP8226_03928</name>
</gene>
<reference evidence="3" key="1">
    <citation type="submission" date="2021-12" db="EMBL/GenBank/DDBJ databases">
        <authorList>
            <person name="Rodrigo-Torres L."/>
            <person name="Arahal R. D."/>
            <person name="Lucena T."/>
        </authorList>
    </citation>
    <scope>NUCLEOTIDE SEQUENCE</scope>
    <source>
        <strain evidence="3">CECT 8226</strain>
    </source>
</reference>
<dbReference type="Pfam" id="PF01556">
    <property type="entry name" value="DnaJ_C"/>
    <property type="match status" value="1"/>
</dbReference>
<feature type="domain" description="J" evidence="2">
    <location>
        <begin position="5"/>
        <end position="70"/>
    </location>
</feature>
<dbReference type="RefSeq" id="WP_237486770.1">
    <property type="nucleotide sequence ID" value="NZ_CAKLCM010000003.1"/>
</dbReference>
<accession>A0ABN8DLE7</accession>
<dbReference type="InterPro" id="IPR036869">
    <property type="entry name" value="J_dom_sf"/>
</dbReference>
<keyword evidence="1" id="KW-0143">Chaperone</keyword>
<dbReference type="EMBL" id="CAKLCM010000003">
    <property type="protein sequence ID" value="CAH0530263.1"/>
    <property type="molecule type" value="Genomic_DNA"/>
</dbReference>
<keyword evidence="4" id="KW-1185">Reference proteome</keyword>
<dbReference type="CDD" id="cd10747">
    <property type="entry name" value="DnaJ_C"/>
    <property type="match status" value="1"/>
</dbReference>
<evidence type="ECO:0000256" key="1">
    <source>
        <dbReference type="ARBA" id="ARBA00023186"/>
    </source>
</evidence>
<dbReference type="InterPro" id="IPR001623">
    <property type="entry name" value="DnaJ_domain"/>
</dbReference>
<dbReference type="InterPro" id="IPR008971">
    <property type="entry name" value="HSP40/DnaJ_pept-bd"/>
</dbReference>
<dbReference type="InterPro" id="IPR018253">
    <property type="entry name" value="DnaJ_domain_CS"/>
</dbReference>
<dbReference type="Gene3D" id="1.10.287.110">
    <property type="entry name" value="DnaJ domain"/>
    <property type="match status" value="1"/>
</dbReference>
<dbReference type="PANTHER" id="PTHR43096">
    <property type="entry name" value="DNAJ HOMOLOG 1, MITOCHONDRIAL-RELATED"/>
    <property type="match status" value="1"/>
</dbReference>
<dbReference type="InterPro" id="IPR002939">
    <property type="entry name" value="DnaJ_C"/>
</dbReference>
<dbReference type="Pfam" id="PF00226">
    <property type="entry name" value="DnaJ"/>
    <property type="match status" value="1"/>
</dbReference>
<dbReference type="PROSITE" id="PS00636">
    <property type="entry name" value="DNAJ_1"/>
    <property type="match status" value="1"/>
</dbReference>
<dbReference type="PANTHER" id="PTHR43096:SF48">
    <property type="entry name" value="CHAPERONE PROTEIN DNAJ"/>
    <property type="match status" value="1"/>
</dbReference>
<dbReference type="PRINTS" id="PR00625">
    <property type="entry name" value="JDOMAIN"/>
</dbReference>
<evidence type="ECO:0000259" key="2">
    <source>
        <dbReference type="PROSITE" id="PS50076"/>
    </source>
</evidence>
<dbReference type="CDD" id="cd06257">
    <property type="entry name" value="DnaJ"/>
    <property type="match status" value="1"/>
</dbReference>
<evidence type="ECO:0000313" key="4">
    <source>
        <dbReference type="Proteomes" id="UP000838160"/>
    </source>
</evidence>
<dbReference type="PROSITE" id="PS50076">
    <property type="entry name" value="DNAJ_2"/>
    <property type="match status" value="1"/>
</dbReference>
<evidence type="ECO:0000313" key="3">
    <source>
        <dbReference type="EMBL" id="CAH0530263.1"/>
    </source>
</evidence>
<dbReference type="SMART" id="SM00271">
    <property type="entry name" value="DnaJ"/>
    <property type="match status" value="1"/>
</dbReference>
<dbReference type="Proteomes" id="UP000838160">
    <property type="component" value="Unassembled WGS sequence"/>
</dbReference>
<protein>
    <submittedName>
        <fullName evidence="3">Chaperone protein DnaJ</fullName>
    </submittedName>
</protein>
<dbReference type="SUPFAM" id="SSF49493">
    <property type="entry name" value="HSP40/DnaJ peptide-binding domain"/>
    <property type="match status" value="2"/>
</dbReference>
<proteinExistence type="predicted"/>
<dbReference type="SUPFAM" id="SSF46565">
    <property type="entry name" value="Chaperone J-domain"/>
    <property type="match status" value="1"/>
</dbReference>